<feature type="domain" description="N-acetyltransferase" evidence="3">
    <location>
        <begin position="27"/>
        <end position="168"/>
    </location>
</feature>
<keyword evidence="5" id="KW-1185">Reference proteome</keyword>
<name>A0A098TNQ4_9CYAN</name>
<dbReference type="InterPro" id="IPR016181">
    <property type="entry name" value="Acyl_CoA_acyltransferase"/>
</dbReference>
<dbReference type="AlphaFoldDB" id="A0A098TNQ4"/>
<comment type="caution">
    <text evidence="4">The sequence shown here is derived from an EMBL/GenBank/DDBJ whole genome shotgun (WGS) entry which is preliminary data.</text>
</comment>
<evidence type="ECO:0000256" key="1">
    <source>
        <dbReference type="ARBA" id="ARBA00022679"/>
    </source>
</evidence>
<protein>
    <submittedName>
        <fullName evidence="4">Acetyltransferase</fullName>
    </submittedName>
</protein>
<accession>A0A098TNQ4</accession>
<dbReference type="RefSeq" id="WP_036530616.1">
    <property type="nucleotide sequence ID" value="NZ_JJML01000002.1"/>
</dbReference>
<dbReference type="STRING" id="1497020.DO97_06455"/>
<evidence type="ECO:0000313" key="4">
    <source>
        <dbReference type="EMBL" id="KGF73965.1"/>
    </source>
</evidence>
<gene>
    <name evidence="4" type="ORF">DO97_06455</name>
</gene>
<dbReference type="Gene3D" id="3.40.630.30">
    <property type="match status" value="1"/>
</dbReference>
<dbReference type="Proteomes" id="UP000030170">
    <property type="component" value="Unassembled WGS sequence"/>
</dbReference>
<dbReference type="InterPro" id="IPR050832">
    <property type="entry name" value="Bact_Acetyltransf"/>
</dbReference>
<dbReference type="PANTHER" id="PTHR43877:SF2">
    <property type="entry name" value="AMINOALKYLPHOSPHONATE N-ACETYLTRANSFERASE-RELATED"/>
    <property type="match status" value="1"/>
</dbReference>
<dbReference type="InterPro" id="IPR000182">
    <property type="entry name" value="GNAT_dom"/>
</dbReference>
<dbReference type="OrthoDB" id="512204at2"/>
<evidence type="ECO:0000259" key="3">
    <source>
        <dbReference type="PROSITE" id="PS51186"/>
    </source>
</evidence>
<sequence>MAELIPGYGLRTGSGLERSLLLKFLQRTYQEFYPHQDFAHLSRTVEQYLSEDTPLWWVEAAVTESFPGQPRWMSATQPIGCLWMGNSVDQISGDRHAHIFLLYISPEHRRQGLGTALMHHAETWAQHRGDRQLGLQVFQTNQPALNLYRHLGFHTRSLWMVKPLLPER</sequence>
<dbReference type="GO" id="GO:0016747">
    <property type="term" value="F:acyltransferase activity, transferring groups other than amino-acyl groups"/>
    <property type="evidence" value="ECO:0007669"/>
    <property type="project" value="InterPro"/>
</dbReference>
<dbReference type="PANTHER" id="PTHR43877">
    <property type="entry name" value="AMINOALKYLPHOSPHONATE N-ACETYLTRANSFERASE-RELATED-RELATED"/>
    <property type="match status" value="1"/>
</dbReference>
<reference evidence="4 5" key="1">
    <citation type="journal article" date="2014" name="Mol. Ecol.">
        <title>Evolution of Synechococcus.</title>
        <authorList>
            <person name="Dvorak P."/>
            <person name="Casamatta D."/>
            <person name="Hasler P."/>
            <person name="Poulickova A."/>
            <person name="Ondrej V."/>
            <person name="Sanges R."/>
        </authorList>
    </citation>
    <scope>NUCLEOTIDE SEQUENCE [LARGE SCALE GENOMIC DNA]</scope>
    <source>
        <strain evidence="4 5">CAUP A 1101</strain>
    </source>
</reference>
<dbReference type="PROSITE" id="PS51186">
    <property type="entry name" value="GNAT"/>
    <property type="match status" value="1"/>
</dbReference>
<dbReference type="SUPFAM" id="SSF55729">
    <property type="entry name" value="Acyl-CoA N-acyltransferases (Nat)"/>
    <property type="match status" value="1"/>
</dbReference>
<dbReference type="EMBL" id="JJML01000002">
    <property type="protein sequence ID" value="KGF73965.1"/>
    <property type="molecule type" value="Genomic_DNA"/>
</dbReference>
<evidence type="ECO:0000313" key="5">
    <source>
        <dbReference type="Proteomes" id="UP000030170"/>
    </source>
</evidence>
<keyword evidence="1 4" id="KW-0808">Transferase</keyword>
<proteinExistence type="predicted"/>
<organism evidence="4 5">
    <name type="scientific">Neosynechococcus sphagnicola sy1</name>
    <dbReference type="NCBI Taxonomy" id="1497020"/>
    <lineage>
        <taxon>Bacteria</taxon>
        <taxon>Bacillati</taxon>
        <taxon>Cyanobacteriota</taxon>
        <taxon>Cyanophyceae</taxon>
        <taxon>Neosynechococcales</taxon>
        <taxon>Neosynechococcaceae</taxon>
        <taxon>Neosynechococcus</taxon>
    </lineage>
</organism>
<evidence type="ECO:0000256" key="2">
    <source>
        <dbReference type="ARBA" id="ARBA00023315"/>
    </source>
</evidence>
<dbReference type="Pfam" id="PF00583">
    <property type="entry name" value="Acetyltransf_1"/>
    <property type="match status" value="1"/>
</dbReference>
<dbReference type="CDD" id="cd04301">
    <property type="entry name" value="NAT_SF"/>
    <property type="match status" value="1"/>
</dbReference>
<keyword evidence="2" id="KW-0012">Acyltransferase</keyword>